<evidence type="ECO:0000313" key="5">
    <source>
        <dbReference type="Proteomes" id="UP000467841"/>
    </source>
</evidence>
<protein>
    <recommendedName>
        <fullName evidence="3">Serpin domain-containing protein</fullName>
    </recommendedName>
</protein>
<dbReference type="InterPro" id="IPR042178">
    <property type="entry name" value="Serpin_sf_1"/>
</dbReference>
<keyword evidence="5" id="KW-1185">Reference proteome</keyword>
<dbReference type="SUPFAM" id="SSF56574">
    <property type="entry name" value="Serpins"/>
    <property type="match status" value="1"/>
</dbReference>
<dbReference type="SMART" id="SM00093">
    <property type="entry name" value="SERPIN"/>
    <property type="match status" value="1"/>
</dbReference>
<dbReference type="PROSITE" id="PS00284">
    <property type="entry name" value="SERPIN"/>
    <property type="match status" value="1"/>
</dbReference>
<dbReference type="OrthoDB" id="1063785at2759"/>
<reference evidence="4" key="1">
    <citation type="submission" date="2020-01" db="EMBL/GenBank/DDBJ databases">
        <authorList>
            <person name="Mishra B."/>
        </authorList>
    </citation>
    <scope>NUCLEOTIDE SEQUENCE [LARGE SCALE GENOMIC DNA]</scope>
</reference>
<dbReference type="InterPro" id="IPR023795">
    <property type="entry name" value="Serpin_CS"/>
</dbReference>
<dbReference type="PANTHER" id="PTHR11461">
    <property type="entry name" value="SERINE PROTEASE INHIBITOR, SERPIN"/>
    <property type="match status" value="1"/>
</dbReference>
<dbReference type="EMBL" id="CACVBM020001129">
    <property type="protein sequence ID" value="CAA7032927.1"/>
    <property type="molecule type" value="Genomic_DNA"/>
</dbReference>
<dbReference type="GO" id="GO:0005615">
    <property type="term" value="C:extracellular space"/>
    <property type="evidence" value="ECO:0007669"/>
    <property type="project" value="InterPro"/>
</dbReference>
<evidence type="ECO:0000256" key="2">
    <source>
        <dbReference type="RuleBase" id="RU000411"/>
    </source>
</evidence>
<evidence type="ECO:0000313" key="4">
    <source>
        <dbReference type="EMBL" id="CAA7032927.1"/>
    </source>
</evidence>
<organism evidence="4 5">
    <name type="scientific">Microthlaspi erraticum</name>
    <dbReference type="NCBI Taxonomy" id="1685480"/>
    <lineage>
        <taxon>Eukaryota</taxon>
        <taxon>Viridiplantae</taxon>
        <taxon>Streptophyta</taxon>
        <taxon>Embryophyta</taxon>
        <taxon>Tracheophyta</taxon>
        <taxon>Spermatophyta</taxon>
        <taxon>Magnoliopsida</taxon>
        <taxon>eudicotyledons</taxon>
        <taxon>Gunneridae</taxon>
        <taxon>Pentapetalae</taxon>
        <taxon>rosids</taxon>
        <taxon>malvids</taxon>
        <taxon>Brassicales</taxon>
        <taxon>Brassicaceae</taxon>
        <taxon>Coluteocarpeae</taxon>
        <taxon>Microthlaspi</taxon>
    </lineage>
</organism>
<sequence>MGESMRKQTEIDLGEAMKKQKDVAMFLAGKLINTTKSRNSNLVFSPASINTVVTMAAATSGDKRLRSSLLSLLRSSSMDELNTVFREITSVVLADGSASGGPKIAVANGFWIEQSLPFSPAYKDLLVNFFKSDFRQVNFRSKAEQVRKEVNKWVSDHTNGLIKDVLTSGSVTNLTNWIYGNALYFKGAWENEFDKSLTVETNFHLLNGESVSTPFMRSYESQFIKAYDGFKVLKLPYRQGRDDTNRQFSMYFYLPDEKDGLNNLLQRMTSTGGFLDSHIPKDREEVGAFRIPKFKIEFGFEFPKSSYQKALIEIDEEGTEAAAVTFLAATCTSSAYEPERIDFVADHPFIFLIREDITGTVLFAGQICDPSKSV</sequence>
<dbReference type="InterPro" id="IPR023796">
    <property type="entry name" value="Serpin_dom"/>
</dbReference>
<evidence type="ECO:0000256" key="1">
    <source>
        <dbReference type="ARBA" id="ARBA00009500"/>
    </source>
</evidence>
<name>A0A6D2IUR7_9BRAS</name>
<gene>
    <name evidence="4" type="ORF">MERR_LOCUS20162</name>
</gene>
<dbReference type="PANTHER" id="PTHR11461:SF347">
    <property type="entry name" value="SERINE PROTEASE INHIBITOR (SERPIN) FAMILY PROTEIN-RELATED"/>
    <property type="match status" value="1"/>
</dbReference>
<dbReference type="InterPro" id="IPR000215">
    <property type="entry name" value="Serpin_fam"/>
</dbReference>
<accession>A0A6D2IUR7</accession>
<dbReference type="AlphaFoldDB" id="A0A6D2IUR7"/>
<dbReference type="Gene3D" id="2.30.39.10">
    <property type="entry name" value="Alpha-1-antitrypsin, domain 1"/>
    <property type="match status" value="1"/>
</dbReference>
<dbReference type="Proteomes" id="UP000467841">
    <property type="component" value="Unassembled WGS sequence"/>
</dbReference>
<dbReference type="CDD" id="cd02043">
    <property type="entry name" value="serpinP_plants"/>
    <property type="match status" value="1"/>
</dbReference>
<dbReference type="InterPro" id="IPR036186">
    <property type="entry name" value="Serpin_sf"/>
</dbReference>
<dbReference type="Gene3D" id="3.30.497.10">
    <property type="entry name" value="Antithrombin, subunit I, domain 2"/>
    <property type="match status" value="1"/>
</dbReference>
<comment type="caution">
    <text evidence="4">The sequence shown here is derived from an EMBL/GenBank/DDBJ whole genome shotgun (WGS) entry which is preliminary data.</text>
</comment>
<proteinExistence type="inferred from homology"/>
<feature type="domain" description="Serpin" evidence="3">
    <location>
        <begin position="25"/>
        <end position="370"/>
    </location>
</feature>
<dbReference type="GO" id="GO:0004867">
    <property type="term" value="F:serine-type endopeptidase inhibitor activity"/>
    <property type="evidence" value="ECO:0007669"/>
    <property type="project" value="InterPro"/>
</dbReference>
<dbReference type="Pfam" id="PF00079">
    <property type="entry name" value="Serpin"/>
    <property type="match status" value="2"/>
</dbReference>
<evidence type="ECO:0000259" key="3">
    <source>
        <dbReference type="SMART" id="SM00093"/>
    </source>
</evidence>
<comment type="similarity">
    <text evidence="1 2">Belongs to the serpin family.</text>
</comment>
<dbReference type="InterPro" id="IPR042185">
    <property type="entry name" value="Serpin_sf_2"/>
</dbReference>